<evidence type="ECO:0000313" key="14">
    <source>
        <dbReference type="Proteomes" id="UP000288293"/>
    </source>
</evidence>
<feature type="transmembrane region" description="Helical" evidence="12">
    <location>
        <begin position="112"/>
        <end position="133"/>
    </location>
</feature>
<evidence type="ECO:0000256" key="7">
    <source>
        <dbReference type="ARBA" id="ARBA00023065"/>
    </source>
</evidence>
<feature type="binding site" evidence="12">
    <location>
        <position position="93"/>
    </location>
    <ligand>
        <name>Na(+)</name>
        <dbReference type="ChEBI" id="CHEBI:29101"/>
        <note>structural</note>
    </ligand>
</feature>
<evidence type="ECO:0000256" key="11">
    <source>
        <dbReference type="ARBA" id="ARBA00035585"/>
    </source>
</evidence>
<evidence type="ECO:0000313" key="13">
    <source>
        <dbReference type="EMBL" id="RUO25876.1"/>
    </source>
</evidence>
<evidence type="ECO:0000256" key="12">
    <source>
        <dbReference type="HAMAP-Rule" id="MF_00454"/>
    </source>
</evidence>
<dbReference type="PANTHER" id="PTHR28259:SF1">
    <property type="entry name" value="FLUORIDE EXPORT PROTEIN 1-RELATED"/>
    <property type="match status" value="1"/>
</dbReference>
<comment type="function">
    <text evidence="12">Fluoride-specific ion channel. Important for reducing fluoride concentration in the cell, thus reducing its toxicity.</text>
</comment>
<gene>
    <name evidence="12" type="primary">fluC</name>
    <name evidence="12" type="synonym">crcB</name>
    <name evidence="13" type="ORF">CWE09_03880</name>
</gene>
<keyword evidence="4 12" id="KW-0812">Transmembrane</keyword>
<keyword evidence="5 12" id="KW-1133">Transmembrane helix</keyword>
<dbReference type="PANTHER" id="PTHR28259">
    <property type="entry name" value="FLUORIDE EXPORT PROTEIN 1-RELATED"/>
    <property type="match status" value="1"/>
</dbReference>
<keyword evidence="14" id="KW-1185">Reference proteome</keyword>
<keyword evidence="6 12" id="KW-0915">Sodium</keyword>
<keyword evidence="7 12" id="KW-0406">Ion transport</keyword>
<feature type="transmembrane region" description="Helical" evidence="12">
    <location>
        <begin position="51"/>
        <end position="73"/>
    </location>
</feature>
<reference evidence="13 14" key="1">
    <citation type="journal article" date="2011" name="Front. Microbiol.">
        <title>Genomic signatures of strain selection and enhancement in Bacillus atrophaeus var. globigii, a historical biowarfare simulant.</title>
        <authorList>
            <person name="Gibbons H.S."/>
            <person name="Broomall S.M."/>
            <person name="McNew L.A."/>
            <person name="Daligault H."/>
            <person name="Chapman C."/>
            <person name="Bruce D."/>
            <person name="Karavis M."/>
            <person name="Krepps M."/>
            <person name="McGregor P.A."/>
            <person name="Hong C."/>
            <person name="Park K.H."/>
            <person name="Akmal A."/>
            <person name="Feldman A."/>
            <person name="Lin J.S."/>
            <person name="Chang W.E."/>
            <person name="Higgs B.W."/>
            <person name="Demirev P."/>
            <person name="Lindquist J."/>
            <person name="Liem A."/>
            <person name="Fochler E."/>
            <person name="Read T.D."/>
            <person name="Tapia R."/>
            <person name="Johnson S."/>
            <person name="Bishop-Lilly K.A."/>
            <person name="Detter C."/>
            <person name="Han C."/>
            <person name="Sozhamannan S."/>
            <person name="Rosenzweig C.N."/>
            <person name="Skowronski E.W."/>
        </authorList>
    </citation>
    <scope>NUCLEOTIDE SEQUENCE [LARGE SCALE GENOMIC DNA]</scope>
    <source>
        <strain evidence="13 14">MLST1</strain>
    </source>
</reference>
<keyword evidence="8 12" id="KW-0472">Membrane</keyword>
<evidence type="ECO:0000256" key="1">
    <source>
        <dbReference type="ARBA" id="ARBA00004651"/>
    </source>
</evidence>
<proteinExistence type="inferred from homology"/>
<keyword evidence="9 12" id="KW-0407">Ion channel</keyword>
<keyword evidence="12" id="KW-0479">Metal-binding</keyword>
<evidence type="ECO:0000256" key="10">
    <source>
        <dbReference type="ARBA" id="ARBA00035120"/>
    </source>
</evidence>
<evidence type="ECO:0000256" key="6">
    <source>
        <dbReference type="ARBA" id="ARBA00023053"/>
    </source>
</evidence>
<feature type="transmembrane region" description="Helical" evidence="12">
    <location>
        <begin position="20"/>
        <end position="39"/>
    </location>
</feature>
<evidence type="ECO:0000256" key="8">
    <source>
        <dbReference type="ARBA" id="ARBA00023136"/>
    </source>
</evidence>
<evidence type="ECO:0000256" key="2">
    <source>
        <dbReference type="ARBA" id="ARBA00022475"/>
    </source>
</evidence>
<keyword evidence="2 12" id="KW-1003">Cell membrane</keyword>
<comment type="caution">
    <text evidence="13">The sequence shown here is derived from an EMBL/GenBank/DDBJ whole genome shotgun (WGS) entry which is preliminary data.</text>
</comment>
<evidence type="ECO:0000256" key="3">
    <source>
        <dbReference type="ARBA" id="ARBA00022519"/>
    </source>
</evidence>
<dbReference type="GO" id="GO:0046872">
    <property type="term" value="F:metal ion binding"/>
    <property type="evidence" value="ECO:0007669"/>
    <property type="project" value="UniProtKB-KW"/>
</dbReference>
<comment type="activity regulation">
    <text evidence="12">Na(+) is not transported, but it plays an essential structural role and its presence is essential for fluoride channel function.</text>
</comment>
<dbReference type="AlphaFoldDB" id="A0A432W7E9"/>
<comment type="catalytic activity">
    <reaction evidence="11">
        <text>fluoride(in) = fluoride(out)</text>
        <dbReference type="Rhea" id="RHEA:76159"/>
        <dbReference type="ChEBI" id="CHEBI:17051"/>
    </reaction>
    <physiologicalReaction direction="left-to-right" evidence="11">
        <dbReference type="Rhea" id="RHEA:76160"/>
    </physiologicalReaction>
</comment>
<comment type="similarity">
    <text evidence="10 12">Belongs to the fluoride channel Fluc/FEX (TC 1.A.43) family.</text>
</comment>
<organism evidence="13 14">
    <name type="scientific">Aliidiomarina minuta</name>
    <dbReference type="NCBI Taxonomy" id="880057"/>
    <lineage>
        <taxon>Bacteria</taxon>
        <taxon>Pseudomonadati</taxon>
        <taxon>Pseudomonadota</taxon>
        <taxon>Gammaproteobacteria</taxon>
        <taxon>Alteromonadales</taxon>
        <taxon>Idiomarinaceae</taxon>
        <taxon>Aliidiomarina</taxon>
    </lineage>
</organism>
<dbReference type="GO" id="GO:0062054">
    <property type="term" value="F:fluoride channel activity"/>
    <property type="evidence" value="ECO:0007669"/>
    <property type="project" value="UniProtKB-UniRule"/>
</dbReference>
<dbReference type="HAMAP" id="MF_00454">
    <property type="entry name" value="FluC"/>
    <property type="match status" value="1"/>
</dbReference>
<evidence type="ECO:0000256" key="4">
    <source>
        <dbReference type="ARBA" id="ARBA00022692"/>
    </source>
</evidence>
<evidence type="ECO:0000256" key="5">
    <source>
        <dbReference type="ARBA" id="ARBA00022989"/>
    </source>
</evidence>
<keyword evidence="12" id="KW-0813">Transport</keyword>
<keyword evidence="3" id="KW-0997">Cell inner membrane</keyword>
<dbReference type="GO" id="GO:0140114">
    <property type="term" value="P:cellular detoxification of fluoride"/>
    <property type="evidence" value="ECO:0007669"/>
    <property type="project" value="UniProtKB-UniRule"/>
</dbReference>
<dbReference type="GO" id="GO:0005886">
    <property type="term" value="C:plasma membrane"/>
    <property type="evidence" value="ECO:0007669"/>
    <property type="project" value="UniProtKB-SubCell"/>
</dbReference>
<dbReference type="Proteomes" id="UP000288293">
    <property type="component" value="Unassembled WGS sequence"/>
</dbReference>
<feature type="binding site" evidence="12">
    <location>
        <position position="90"/>
    </location>
    <ligand>
        <name>Na(+)</name>
        <dbReference type="ChEBI" id="CHEBI:29101"/>
        <note>structural</note>
    </ligand>
</feature>
<accession>A0A432W7E9</accession>
<dbReference type="Pfam" id="PF02537">
    <property type="entry name" value="CRCB"/>
    <property type="match status" value="1"/>
</dbReference>
<comment type="subcellular location">
    <subcellularLocation>
        <location evidence="1 12">Cell membrane</location>
        <topology evidence="1 12">Multi-pass membrane protein</topology>
    </subcellularLocation>
</comment>
<dbReference type="InterPro" id="IPR003691">
    <property type="entry name" value="FluC"/>
</dbReference>
<sequence length="139" mass="15318">MKAAETNVMVINSLPEIELWQLAALCLGGSVGAILRYTITQLTLSYSERWPWSTWLVNVTGALALGFCTGLWANESFTLAFYFWELGVLGAYTTFATFSLESLKLLRKGRWLSAVLYVGSSVFACVLALLFGYQLGALL</sequence>
<dbReference type="EMBL" id="PIPL01000001">
    <property type="protein sequence ID" value="RUO25876.1"/>
    <property type="molecule type" value="Genomic_DNA"/>
</dbReference>
<feature type="transmembrane region" description="Helical" evidence="12">
    <location>
        <begin position="79"/>
        <end position="100"/>
    </location>
</feature>
<protein>
    <recommendedName>
        <fullName evidence="12">Fluoride-specific ion channel FluC</fullName>
    </recommendedName>
</protein>
<dbReference type="OrthoDB" id="9806299at2"/>
<evidence type="ECO:0000256" key="9">
    <source>
        <dbReference type="ARBA" id="ARBA00023303"/>
    </source>
</evidence>
<name>A0A432W7E9_9GAMM</name>